<evidence type="ECO:0000313" key="2">
    <source>
        <dbReference type="Proteomes" id="UP000694392"/>
    </source>
</evidence>
<dbReference type="AlphaFoldDB" id="A0A8D0H799"/>
<dbReference type="Ensembl" id="ENSSPUT00000017433.1">
    <property type="protein sequence ID" value="ENSSPUP00000016361.1"/>
    <property type="gene ID" value="ENSSPUG00000012670.1"/>
</dbReference>
<keyword evidence="2" id="KW-1185">Reference proteome</keyword>
<organism evidence="1 2">
    <name type="scientific">Sphenodon punctatus</name>
    <name type="common">Tuatara</name>
    <name type="synonym">Hatteria punctata</name>
    <dbReference type="NCBI Taxonomy" id="8508"/>
    <lineage>
        <taxon>Eukaryota</taxon>
        <taxon>Metazoa</taxon>
        <taxon>Chordata</taxon>
        <taxon>Craniata</taxon>
        <taxon>Vertebrata</taxon>
        <taxon>Euteleostomi</taxon>
        <taxon>Lepidosauria</taxon>
        <taxon>Sphenodontia</taxon>
        <taxon>Sphenodontidae</taxon>
        <taxon>Sphenodon</taxon>
    </lineage>
</organism>
<evidence type="ECO:0000313" key="1">
    <source>
        <dbReference type="Ensembl" id="ENSSPUP00000016361.1"/>
    </source>
</evidence>
<dbReference type="GeneTree" id="ENSGT00970000197194"/>
<proteinExistence type="predicted"/>
<reference evidence="1" key="2">
    <citation type="submission" date="2025-09" db="UniProtKB">
        <authorList>
            <consortium name="Ensembl"/>
        </authorList>
    </citation>
    <scope>IDENTIFICATION</scope>
</reference>
<accession>A0A8D0H799</accession>
<protein>
    <submittedName>
        <fullName evidence="1">Uncharacterized protein</fullName>
    </submittedName>
</protein>
<name>A0A8D0H799_SPHPU</name>
<reference evidence="1" key="1">
    <citation type="submission" date="2025-08" db="UniProtKB">
        <authorList>
            <consortium name="Ensembl"/>
        </authorList>
    </citation>
    <scope>IDENTIFICATION</scope>
</reference>
<dbReference type="Proteomes" id="UP000694392">
    <property type="component" value="Unplaced"/>
</dbReference>
<sequence length="91" mass="10064">INVSLELTDPNGKEGLGSLARFDFKKSKLLFESFSNQTKSINLVSHSMMAFDTRYSGQKAAPGTANVFNCIFQSSKNTSTQGAIQIELHYR</sequence>